<proteinExistence type="predicted"/>
<dbReference type="EMBL" id="JAFFGU010000019">
    <property type="protein sequence ID" value="MBM7280328.1"/>
    <property type="molecule type" value="Genomic_DNA"/>
</dbReference>
<protein>
    <submittedName>
        <fullName evidence="3">NUMOD4 motif-containing HNH endonuclease</fullName>
    </submittedName>
</protein>
<gene>
    <name evidence="3" type="ORF">JTZ10_21525</name>
</gene>
<comment type="caution">
    <text evidence="3">The sequence shown here is derived from an EMBL/GenBank/DDBJ whole genome shotgun (WGS) entry which is preliminary data.</text>
</comment>
<dbReference type="RefSeq" id="WP_204718892.1">
    <property type="nucleotide sequence ID" value="NZ_JAFFGU010000019.1"/>
</dbReference>
<evidence type="ECO:0000259" key="2">
    <source>
        <dbReference type="Pfam" id="PF13392"/>
    </source>
</evidence>
<name>A0AAW4G9J8_GORRU</name>
<dbReference type="InterPro" id="IPR044925">
    <property type="entry name" value="His-Me_finger_sf"/>
</dbReference>
<dbReference type="GO" id="GO:0016788">
    <property type="term" value="F:hydrolase activity, acting on ester bonds"/>
    <property type="evidence" value="ECO:0007669"/>
    <property type="project" value="InterPro"/>
</dbReference>
<dbReference type="GO" id="GO:0004519">
    <property type="term" value="F:endonuclease activity"/>
    <property type="evidence" value="ECO:0007669"/>
    <property type="project" value="UniProtKB-KW"/>
</dbReference>
<evidence type="ECO:0000259" key="1">
    <source>
        <dbReference type="Pfam" id="PF07463"/>
    </source>
</evidence>
<accession>A0AAW4G9J8</accession>
<dbReference type="InterPro" id="IPR003615">
    <property type="entry name" value="HNH_nuc"/>
</dbReference>
<feature type="domain" description="HNH nuclease" evidence="2">
    <location>
        <begin position="67"/>
        <end position="108"/>
    </location>
</feature>
<dbReference type="Pfam" id="PF07463">
    <property type="entry name" value="NUMOD4"/>
    <property type="match status" value="1"/>
</dbReference>
<sequence length="165" mass="18744">MSEQWKPVPGYEGLYEVSDLGRVRSVDRRDMRGRRCRGIVRRLQTDPDGHRRVMLSKDGKQSTAKVYRLVLLAFVGPPPIGFEALHADGNPANDALVNLSWGSRSENLLDRVRHGTHHMANKSHCPQGHEYDLGNTYVNTSGSRECRACRRIRRRKQRLAASGRN</sequence>
<keyword evidence="3" id="KW-0540">Nuclease</keyword>
<dbReference type="Proteomes" id="UP001195196">
    <property type="component" value="Unassembled WGS sequence"/>
</dbReference>
<feature type="domain" description="NUMOD4" evidence="1">
    <location>
        <begin position="3"/>
        <end position="56"/>
    </location>
</feature>
<dbReference type="Pfam" id="PF13392">
    <property type="entry name" value="HNH_3"/>
    <property type="match status" value="1"/>
</dbReference>
<keyword evidence="3" id="KW-0255">Endonuclease</keyword>
<dbReference type="InterPro" id="IPR010902">
    <property type="entry name" value="NUMOD4"/>
</dbReference>
<dbReference type="AlphaFoldDB" id="A0AAW4G9J8"/>
<reference evidence="3" key="1">
    <citation type="submission" date="2021-02" db="EMBL/GenBank/DDBJ databases">
        <title>Taxonomy, biology and ecology of Rhodococcus bacteria occurring in California pistachio and other woody hosts as revealed by genome sequence analyses.</title>
        <authorList>
            <person name="Riely B."/>
            <person name="Gai Y."/>
        </authorList>
    </citation>
    <scope>NUCLEOTIDE SEQUENCE</scope>
    <source>
        <strain evidence="3">BP-295</strain>
    </source>
</reference>
<organism evidence="3 4">
    <name type="scientific">Gordonia rubripertincta</name>
    <name type="common">Rhodococcus corallinus</name>
    <dbReference type="NCBI Taxonomy" id="36822"/>
    <lineage>
        <taxon>Bacteria</taxon>
        <taxon>Bacillati</taxon>
        <taxon>Actinomycetota</taxon>
        <taxon>Actinomycetes</taxon>
        <taxon>Mycobacteriales</taxon>
        <taxon>Gordoniaceae</taxon>
        <taxon>Gordonia</taxon>
    </lineage>
</organism>
<evidence type="ECO:0000313" key="4">
    <source>
        <dbReference type="Proteomes" id="UP001195196"/>
    </source>
</evidence>
<dbReference type="SUPFAM" id="SSF54060">
    <property type="entry name" value="His-Me finger endonucleases"/>
    <property type="match status" value="1"/>
</dbReference>
<dbReference type="Gene3D" id="3.90.75.20">
    <property type="match status" value="1"/>
</dbReference>
<evidence type="ECO:0000313" key="3">
    <source>
        <dbReference type="EMBL" id="MBM7280328.1"/>
    </source>
</evidence>
<keyword evidence="3" id="KW-0378">Hydrolase</keyword>